<protein>
    <recommendedName>
        <fullName evidence="5">Cyclic GMP-AMP synthase</fullName>
    </recommendedName>
</protein>
<evidence type="ECO:0008006" key="5">
    <source>
        <dbReference type="Google" id="ProtNLM"/>
    </source>
</evidence>
<evidence type="ECO:0000313" key="3">
    <source>
        <dbReference type="EnsemblMetazoa" id="G16881.1:cds"/>
    </source>
</evidence>
<name>A0A8W8J534_MAGGI</name>
<reference evidence="3" key="1">
    <citation type="submission" date="2022-08" db="UniProtKB">
        <authorList>
            <consortium name="EnsemblMetazoa"/>
        </authorList>
    </citation>
    <scope>IDENTIFICATION</scope>
    <source>
        <strain evidence="3">05x7-T-G4-1.051#20</strain>
    </source>
</reference>
<organism evidence="3 4">
    <name type="scientific">Magallana gigas</name>
    <name type="common">Pacific oyster</name>
    <name type="synonym">Crassostrea gigas</name>
    <dbReference type="NCBI Taxonomy" id="29159"/>
    <lineage>
        <taxon>Eukaryota</taxon>
        <taxon>Metazoa</taxon>
        <taxon>Spiralia</taxon>
        <taxon>Lophotrochozoa</taxon>
        <taxon>Mollusca</taxon>
        <taxon>Bivalvia</taxon>
        <taxon>Autobranchia</taxon>
        <taxon>Pteriomorphia</taxon>
        <taxon>Ostreida</taxon>
        <taxon>Ostreoidea</taxon>
        <taxon>Ostreidae</taxon>
        <taxon>Magallana</taxon>
    </lineage>
</organism>
<keyword evidence="2" id="KW-0472">Membrane</keyword>
<feature type="transmembrane region" description="Helical" evidence="2">
    <location>
        <begin position="530"/>
        <end position="548"/>
    </location>
</feature>
<evidence type="ECO:0000313" key="4">
    <source>
        <dbReference type="Proteomes" id="UP000005408"/>
    </source>
</evidence>
<dbReference type="PANTHER" id="PTHR10656:SF42">
    <property type="entry name" value="CYCLIC GMP-AMP SYNTHASE-LIKE PROTEIN-RELATED"/>
    <property type="match status" value="1"/>
</dbReference>
<keyword evidence="2" id="KW-0812">Transmembrane</keyword>
<dbReference type="Gene3D" id="1.10.1410.40">
    <property type="match status" value="1"/>
</dbReference>
<dbReference type="AlphaFoldDB" id="A0A8W8J534"/>
<dbReference type="PANTHER" id="PTHR10656">
    <property type="entry name" value="CELL FATE DETERMINING PROTEIN MAB21-RELATED"/>
    <property type="match status" value="1"/>
</dbReference>
<comment type="similarity">
    <text evidence="1">Belongs to the mab-21 family.</text>
</comment>
<keyword evidence="2" id="KW-1133">Transmembrane helix</keyword>
<evidence type="ECO:0000256" key="2">
    <source>
        <dbReference type="SAM" id="Phobius"/>
    </source>
</evidence>
<proteinExistence type="inferred from homology"/>
<dbReference type="Proteomes" id="UP000005408">
    <property type="component" value="Unassembled WGS sequence"/>
</dbReference>
<accession>A0A8W8J534</accession>
<dbReference type="EnsemblMetazoa" id="G16881.1">
    <property type="protein sequence ID" value="G16881.1:cds"/>
    <property type="gene ID" value="G16881"/>
</dbReference>
<dbReference type="Gene3D" id="3.30.460.90">
    <property type="match status" value="1"/>
</dbReference>
<sequence length="550" mass="64070">MTVSNPVVYGRLTPTETPTHWPPSCRMTTLVAITITRASSWVRRDRLTKSAKFYRYQMSSLDRLVRRIHDEYCCFRLPDEKVKDIEDMVVSLVKYKLPVLLQHHSRYRYSIAEVVDAGSYFEQTKIELPNEFDFMLVVEQLSRENSIFISQGCKPGHAHVVVQEPELWDTARSGDSPEHQFEIALLQFNMHVRETLKLLLSEPLKGRFGQLQMKGVTVRGKPFKAFSHVQTLTLKWTEITVRQPYTTVLYKRRPSRQEEIEVCVDLMACCHLPLPAFIDILPDKCLQNEGLIKNGCHIVLKSCESFSCMDSQRKCRLISYTKTEQECMKRLHVTWKVAYRTLKWLFRYTEVLEVDTYKIKTAVLYCSSKQRGSGHLAVGEALIQILQVLKDSAHSNQLPGYFNESLNVWTVSPSYQYLVKYEMIFLLKLFKNIRRDPNGQCADVSRNLEVVHLWIHSFCSHAAEISRMNDARLSPLERFNGQGNKFLDVMRDMEPTLKTHRALAWIPFQMKCCVLFDVFKVLFPLFVQKTLPFFCLGSAIFMTCYVFPFW</sequence>
<evidence type="ECO:0000256" key="1">
    <source>
        <dbReference type="ARBA" id="ARBA00008307"/>
    </source>
</evidence>
<keyword evidence="4" id="KW-1185">Reference proteome</keyword>